<dbReference type="CDD" id="cd09009">
    <property type="entry name" value="PNP-EcPNPII_like"/>
    <property type="match status" value="1"/>
</dbReference>
<dbReference type="GO" id="GO:0005737">
    <property type="term" value="C:cytoplasm"/>
    <property type="evidence" value="ECO:0007669"/>
    <property type="project" value="TreeGrafter"/>
</dbReference>
<dbReference type="RefSeq" id="XP_024354304.1">
    <property type="nucleotide sequence ID" value="XM_024491161.1"/>
</dbReference>
<evidence type="ECO:0000256" key="1">
    <source>
        <dbReference type="ARBA" id="ARBA00005058"/>
    </source>
</evidence>
<name>W6UPD9_ECHGR</name>
<evidence type="ECO:0000256" key="9">
    <source>
        <dbReference type="ARBA" id="ARBA00023950"/>
    </source>
</evidence>
<comment type="catalytic activity">
    <reaction evidence="8">
        <text>2'-deoxyguanosine + phosphate = 2-deoxy-alpha-D-ribose 1-phosphate + guanine</text>
        <dbReference type="Rhea" id="RHEA:27738"/>
        <dbReference type="ChEBI" id="CHEBI:16235"/>
        <dbReference type="ChEBI" id="CHEBI:17172"/>
        <dbReference type="ChEBI" id="CHEBI:43474"/>
        <dbReference type="ChEBI" id="CHEBI:57259"/>
        <dbReference type="EC" id="2.4.2.1"/>
    </reaction>
</comment>
<dbReference type="FunFam" id="3.40.50.1580:FF:000004">
    <property type="entry name" value="Purine nucleoside phosphorylase"/>
    <property type="match status" value="1"/>
</dbReference>
<dbReference type="InterPro" id="IPR011268">
    <property type="entry name" value="Purine_phosphorylase"/>
</dbReference>
<keyword evidence="6 11" id="KW-0808">Transferase</keyword>
<dbReference type="GeneID" id="36337627"/>
<dbReference type="KEGG" id="egl:EGR_01912"/>
<comment type="catalytic activity">
    <reaction evidence="9">
        <text>2'-deoxyinosine + phosphate = 2-deoxy-alpha-D-ribose 1-phosphate + hypoxanthine</text>
        <dbReference type="Rhea" id="RHEA:27750"/>
        <dbReference type="ChEBI" id="CHEBI:17368"/>
        <dbReference type="ChEBI" id="CHEBI:28997"/>
        <dbReference type="ChEBI" id="CHEBI:43474"/>
        <dbReference type="ChEBI" id="CHEBI:57259"/>
        <dbReference type="EC" id="2.4.2.1"/>
    </reaction>
</comment>
<dbReference type="Proteomes" id="UP000019149">
    <property type="component" value="Unassembled WGS sequence"/>
</dbReference>
<evidence type="ECO:0000256" key="4">
    <source>
        <dbReference type="ARBA" id="ARBA00013834"/>
    </source>
</evidence>
<dbReference type="Pfam" id="PF01048">
    <property type="entry name" value="PNP_UDP_1"/>
    <property type="match status" value="1"/>
</dbReference>
<evidence type="ECO:0000256" key="5">
    <source>
        <dbReference type="ARBA" id="ARBA00022676"/>
    </source>
</evidence>
<protein>
    <recommendedName>
        <fullName evidence="4 11">Purine nucleoside phosphorylase</fullName>
        <ecNumber evidence="3 11">2.4.2.1</ecNumber>
    </recommendedName>
    <alternativeName>
        <fullName evidence="11">Inosine-guanosine phosphorylase</fullName>
    </alternativeName>
</protein>
<proteinExistence type="inferred from homology"/>
<dbReference type="PANTHER" id="PTHR11904:SF9">
    <property type="entry name" value="PURINE NUCLEOSIDE PHOSPHORYLASE-RELATED"/>
    <property type="match status" value="1"/>
</dbReference>
<dbReference type="NCBIfam" id="NF006054">
    <property type="entry name" value="PRK08202.1"/>
    <property type="match status" value="1"/>
</dbReference>
<reference evidence="13 14" key="1">
    <citation type="journal article" date="2013" name="Nat. Genet.">
        <title>The genome of the hydatid tapeworm Echinococcus granulosus.</title>
        <authorList>
            <person name="Zheng H."/>
            <person name="Zhang W."/>
            <person name="Zhang L."/>
            <person name="Zhang Z."/>
            <person name="Li J."/>
            <person name="Lu G."/>
            <person name="Zhu Y."/>
            <person name="Wang Y."/>
            <person name="Huang Y."/>
            <person name="Liu J."/>
            <person name="Kang H."/>
            <person name="Chen J."/>
            <person name="Wang L."/>
            <person name="Chen A."/>
            <person name="Yu S."/>
            <person name="Gao Z."/>
            <person name="Jin L."/>
            <person name="Gu W."/>
            <person name="Wang Z."/>
            <person name="Zhao L."/>
            <person name="Shi B."/>
            <person name="Wen H."/>
            <person name="Lin R."/>
            <person name="Jones M.K."/>
            <person name="Brejova B."/>
            <person name="Vinar T."/>
            <person name="Zhao G."/>
            <person name="McManus D.P."/>
            <person name="Chen Z."/>
            <person name="Zhou Y."/>
            <person name="Wang S."/>
        </authorList>
    </citation>
    <scope>NUCLEOTIDE SEQUENCE [LARGE SCALE GENOMIC DNA]</scope>
</reference>
<dbReference type="Gene3D" id="3.40.50.1580">
    <property type="entry name" value="Nucleoside phosphorylase domain"/>
    <property type="match status" value="1"/>
</dbReference>
<dbReference type="SUPFAM" id="SSF53167">
    <property type="entry name" value="Purine and uridine phosphorylases"/>
    <property type="match status" value="1"/>
</dbReference>
<evidence type="ECO:0000313" key="14">
    <source>
        <dbReference type="Proteomes" id="UP000019149"/>
    </source>
</evidence>
<dbReference type="GO" id="GO:0004731">
    <property type="term" value="F:purine-nucleoside phosphorylase activity"/>
    <property type="evidence" value="ECO:0007669"/>
    <property type="project" value="UniProtKB-EC"/>
</dbReference>
<feature type="domain" description="Nucleoside phosphorylase" evidence="12">
    <location>
        <begin position="24"/>
        <end position="277"/>
    </location>
</feature>
<dbReference type="CTD" id="36337627"/>
<dbReference type="NCBIfam" id="TIGR01700">
    <property type="entry name" value="PNPH"/>
    <property type="match status" value="1"/>
</dbReference>
<dbReference type="EMBL" id="APAU02000008">
    <property type="protein sequence ID" value="EUB63108.1"/>
    <property type="molecule type" value="Genomic_DNA"/>
</dbReference>
<keyword evidence="5 11" id="KW-0328">Glycosyltransferase</keyword>
<comment type="similarity">
    <text evidence="2 11">Belongs to the PNP/MTAP phosphorylase family.</text>
</comment>
<dbReference type="STRING" id="6210.W6UPD9"/>
<evidence type="ECO:0000256" key="7">
    <source>
        <dbReference type="ARBA" id="ARBA00023918"/>
    </source>
</evidence>
<evidence type="ECO:0000313" key="13">
    <source>
        <dbReference type="EMBL" id="EUB63108.1"/>
    </source>
</evidence>
<evidence type="ECO:0000256" key="11">
    <source>
        <dbReference type="PIRNR" id="PIRNR000477"/>
    </source>
</evidence>
<dbReference type="GO" id="GO:0047975">
    <property type="term" value="F:guanosine phosphorylase activity"/>
    <property type="evidence" value="ECO:0007669"/>
    <property type="project" value="RHEA"/>
</dbReference>
<dbReference type="OrthoDB" id="10261782at2759"/>
<dbReference type="PIRSF" id="PIRSF000477">
    <property type="entry name" value="PurNPase"/>
    <property type="match status" value="1"/>
</dbReference>
<dbReference type="InterPro" id="IPR035994">
    <property type="entry name" value="Nucleoside_phosphorylase_sf"/>
</dbReference>
<comment type="pathway">
    <text evidence="1 11">Purine metabolism; purine nucleoside salvage.</text>
</comment>
<evidence type="ECO:0000256" key="6">
    <source>
        <dbReference type="ARBA" id="ARBA00022679"/>
    </source>
</evidence>
<gene>
    <name evidence="13" type="ORF">EGR_01912</name>
</gene>
<dbReference type="InterPro" id="IPR000845">
    <property type="entry name" value="Nucleoside_phosphorylase_d"/>
</dbReference>
<keyword evidence="14" id="KW-1185">Reference proteome</keyword>
<evidence type="ECO:0000256" key="8">
    <source>
        <dbReference type="ARBA" id="ARBA00023929"/>
    </source>
</evidence>
<comment type="caution">
    <text evidence="13">The sequence shown here is derived from an EMBL/GenBank/DDBJ whole genome shotgun (WGS) entry which is preliminary data.</text>
</comment>
<dbReference type="PANTHER" id="PTHR11904">
    <property type="entry name" value="METHYLTHIOADENOSINE/PURINE NUCLEOSIDE PHOSPHORYLASE"/>
    <property type="match status" value="1"/>
</dbReference>
<dbReference type="NCBIfam" id="TIGR01697">
    <property type="entry name" value="PNPH-PUNA-XAPA"/>
    <property type="match status" value="1"/>
</dbReference>
<dbReference type="GO" id="GO:0009116">
    <property type="term" value="P:nucleoside metabolic process"/>
    <property type="evidence" value="ECO:0007669"/>
    <property type="project" value="InterPro"/>
</dbReference>
<accession>W6UPD9</accession>
<dbReference type="EC" id="2.4.2.1" evidence="3 11"/>
<sequence>MATYEEANAICEFLRERISITPLVGIICGSGLGQLANRISKPVIIPYKEIPGFPHATVQGHKGNLVFGTLSGKNVMVMQGRFHAYEGYTQQQITLPVRVMRLMGCEYLFVISATGGLHPNYDVGDIMVLKDHISIPALAGISPLTGLNDERFGPRFPALSDIYSKELRSLTLRVAEQMGIGKLMHEGVYVCCCGPTYDTPAEARLLQMLGADVAGMSTTAETIVAHHAGMRVLALALVANRESFELGHEQKASHEEVLEIGLQRGETMATLLTRVLAAL</sequence>
<evidence type="ECO:0000256" key="10">
    <source>
        <dbReference type="ARBA" id="ARBA00023970"/>
    </source>
</evidence>
<evidence type="ECO:0000256" key="2">
    <source>
        <dbReference type="ARBA" id="ARBA00006751"/>
    </source>
</evidence>
<dbReference type="AlphaFoldDB" id="W6UPD9"/>
<dbReference type="UniPathway" id="UPA00606"/>
<comment type="function">
    <text evidence="11">The purine nucleoside phosphorylases catalyze the phosphorolytic breakdown of the N-glycosidic bond in the beta-(deoxy)ribonucleoside molecules, with the formation of the corresponding free purine bases and pentose-1-phosphate.</text>
</comment>
<evidence type="ECO:0000256" key="3">
    <source>
        <dbReference type="ARBA" id="ARBA00011886"/>
    </source>
</evidence>
<dbReference type="InterPro" id="IPR011270">
    <property type="entry name" value="Pur_Nuc_Pase_Ino/Guo-sp"/>
</dbReference>
<dbReference type="OMA" id="DVGDIMV"/>
<evidence type="ECO:0000259" key="12">
    <source>
        <dbReference type="Pfam" id="PF01048"/>
    </source>
</evidence>
<comment type="catalytic activity">
    <reaction evidence="7">
        <text>inosine + phosphate = alpha-D-ribose 1-phosphate + hypoxanthine</text>
        <dbReference type="Rhea" id="RHEA:27646"/>
        <dbReference type="ChEBI" id="CHEBI:17368"/>
        <dbReference type="ChEBI" id="CHEBI:17596"/>
        <dbReference type="ChEBI" id="CHEBI:43474"/>
        <dbReference type="ChEBI" id="CHEBI:57720"/>
        <dbReference type="EC" id="2.4.2.1"/>
    </reaction>
</comment>
<comment type="catalytic activity">
    <reaction evidence="10">
        <text>guanosine + phosphate = alpha-D-ribose 1-phosphate + guanine</text>
        <dbReference type="Rhea" id="RHEA:13233"/>
        <dbReference type="ChEBI" id="CHEBI:16235"/>
        <dbReference type="ChEBI" id="CHEBI:16750"/>
        <dbReference type="ChEBI" id="CHEBI:43474"/>
        <dbReference type="ChEBI" id="CHEBI:57720"/>
        <dbReference type="EC" id="2.4.2.1"/>
    </reaction>
</comment>
<organism evidence="13 14">
    <name type="scientific">Echinococcus granulosus</name>
    <name type="common">Hydatid tapeworm</name>
    <dbReference type="NCBI Taxonomy" id="6210"/>
    <lineage>
        <taxon>Eukaryota</taxon>
        <taxon>Metazoa</taxon>
        <taxon>Spiralia</taxon>
        <taxon>Lophotrochozoa</taxon>
        <taxon>Platyhelminthes</taxon>
        <taxon>Cestoda</taxon>
        <taxon>Eucestoda</taxon>
        <taxon>Cyclophyllidea</taxon>
        <taxon>Taeniidae</taxon>
        <taxon>Echinococcus</taxon>
        <taxon>Echinococcus granulosus group</taxon>
    </lineage>
</organism>